<dbReference type="SUPFAM" id="SSF48371">
    <property type="entry name" value="ARM repeat"/>
    <property type="match status" value="1"/>
</dbReference>
<dbReference type="PRINTS" id="PR01802">
    <property type="entry name" value="SYNEMBRYN"/>
</dbReference>
<evidence type="ECO:0008006" key="9">
    <source>
        <dbReference type="Google" id="ProtNLM"/>
    </source>
</evidence>
<dbReference type="PANTHER" id="PTHR12425">
    <property type="entry name" value="SYNEMBRYN"/>
    <property type="match status" value="1"/>
</dbReference>
<organism evidence="7 8">
    <name type="scientific">Polyplax serrata</name>
    <name type="common">Common mouse louse</name>
    <dbReference type="NCBI Taxonomy" id="468196"/>
    <lineage>
        <taxon>Eukaryota</taxon>
        <taxon>Metazoa</taxon>
        <taxon>Ecdysozoa</taxon>
        <taxon>Arthropoda</taxon>
        <taxon>Hexapoda</taxon>
        <taxon>Insecta</taxon>
        <taxon>Pterygota</taxon>
        <taxon>Neoptera</taxon>
        <taxon>Paraneoptera</taxon>
        <taxon>Psocodea</taxon>
        <taxon>Troctomorpha</taxon>
        <taxon>Phthiraptera</taxon>
        <taxon>Anoplura</taxon>
        <taxon>Polyplacidae</taxon>
        <taxon>Polyplax</taxon>
    </lineage>
</organism>
<evidence type="ECO:0000256" key="3">
    <source>
        <dbReference type="ARBA" id="ARBA00022490"/>
    </source>
</evidence>
<dbReference type="InterPro" id="IPR019318">
    <property type="entry name" value="Gua_nucleotide_exch_fac_Ric8"/>
</dbReference>
<evidence type="ECO:0000256" key="6">
    <source>
        <dbReference type="SAM" id="MobiDB-lite"/>
    </source>
</evidence>
<accession>A0AAN8S272</accession>
<dbReference type="GO" id="GO:0001965">
    <property type="term" value="F:G-protein alpha-subunit binding"/>
    <property type="evidence" value="ECO:0007669"/>
    <property type="project" value="TreeGrafter"/>
</dbReference>
<dbReference type="Gene3D" id="1.25.10.10">
    <property type="entry name" value="Leucine-rich Repeat Variant"/>
    <property type="match status" value="1"/>
</dbReference>
<dbReference type="GO" id="GO:0005085">
    <property type="term" value="F:guanyl-nucleotide exchange factor activity"/>
    <property type="evidence" value="ECO:0007669"/>
    <property type="project" value="UniProtKB-KW"/>
</dbReference>
<proteinExistence type="inferred from homology"/>
<comment type="caution">
    <text evidence="7">The sequence shown here is derived from an EMBL/GenBank/DDBJ whole genome shotgun (WGS) entry which is preliminary data.</text>
</comment>
<dbReference type="PANTHER" id="PTHR12425:SF5">
    <property type="entry name" value="SYNEMBRYN"/>
    <property type="match status" value="1"/>
</dbReference>
<dbReference type="Proteomes" id="UP001372834">
    <property type="component" value="Unassembled WGS sequence"/>
</dbReference>
<dbReference type="AlphaFoldDB" id="A0AAN8S272"/>
<comment type="similarity">
    <text evidence="2">Belongs to the synembryn family.</text>
</comment>
<evidence type="ECO:0000256" key="2">
    <source>
        <dbReference type="ARBA" id="ARBA00009049"/>
    </source>
</evidence>
<feature type="compositionally biased region" description="Low complexity" evidence="6">
    <location>
        <begin position="448"/>
        <end position="458"/>
    </location>
</feature>
<dbReference type="GO" id="GO:0005938">
    <property type="term" value="C:cell cortex"/>
    <property type="evidence" value="ECO:0007669"/>
    <property type="project" value="UniProtKB-SubCell"/>
</dbReference>
<evidence type="ECO:0000256" key="1">
    <source>
        <dbReference type="ARBA" id="ARBA00004544"/>
    </source>
</evidence>
<evidence type="ECO:0000256" key="4">
    <source>
        <dbReference type="ARBA" id="ARBA00022658"/>
    </source>
</evidence>
<gene>
    <name evidence="7" type="ORF">RUM43_006459</name>
</gene>
<keyword evidence="3" id="KW-0963">Cytoplasm</keyword>
<dbReference type="GO" id="GO:0007186">
    <property type="term" value="P:G protein-coupled receptor signaling pathway"/>
    <property type="evidence" value="ECO:0007669"/>
    <property type="project" value="TreeGrafter"/>
</dbReference>
<sequence>MEETELICLENEKNFQGTSKILGRFVQNNAQVFTFENLEKNGKRQRLFTVIFKLLANEEASECHKECLESLRILSRDKRGLNEALDEQKIGTLLKLSNIYKGEEAIKKFNEPSRTDIIVAALKTLCNLVYNCPAAVTHVVHSHATEGILMRLRMFKEAKISPTIKLFDIKLLFLITALSPEMRPRLKHELHGLIYLTESLDLILKESSPLANDSHYVKLVDDDTDLCCEILKVIFNLMAKSAGIGNVPLVDEDEEETLCVRLTSTIHDLLLSETSLEKRDELRNHTVNLLTSIPVNCYSEMMTANLDNIPKELEWEGRNMQAIEILVEFLDHKLTPMEKSRSKQELLSPILTVLLQMIKQERLIRKYLRHRILPPLRDVMTRPEEGNSLRAKLCRLLTSPSSTVKDLTAEFLYTLCKENVARMIKYTGYGNAAGLFANRGILFGNNRSSNSQSSYSSDSDSETEEYARFSDQINPVIGCYEPSRPNPMEGMSEEQKEYEAVKLANMLDKLSRDGVIQPCRVGEDGRPHPVQHVLQLQENLPHQQVKPPKK</sequence>
<keyword evidence="4" id="KW-0344">Guanine-nucleotide releasing factor</keyword>
<reference evidence="7 8" key="1">
    <citation type="submission" date="2023-10" db="EMBL/GenBank/DDBJ databases">
        <title>Genomes of two closely related lineages of the louse Polyplax serrata with different host specificities.</title>
        <authorList>
            <person name="Martinu J."/>
            <person name="Tarabai H."/>
            <person name="Stefka J."/>
            <person name="Hypsa V."/>
        </authorList>
    </citation>
    <scope>NUCLEOTIDE SEQUENCE [LARGE SCALE GENOMIC DNA]</scope>
    <source>
        <strain evidence="7">HR10_N</strain>
    </source>
</reference>
<dbReference type="InterPro" id="IPR011989">
    <property type="entry name" value="ARM-like"/>
</dbReference>
<dbReference type="InterPro" id="IPR008376">
    <property type="entry name" value="Chaperone_Ric-8_A/B"/>
</dbReference>
<protein>
    <recommendedName>
        <fullName evidence="9">Synembryn-A</fullName>
    </recommendedName>
</protein>
<evidence type="ECO:0000313" key="7">
    <source>
        <dbReference type="EMBL" id="KAK6626153.1"/>
    </source>
</evidence>
<evidence type="ECO:0000256" key="5">
    <source>
        <dbReference type="ARBA" id="ARBA00023186"/>
    </source>
</evidence>
<feature type="region of interest" description="Disordered" evidence="6">
    <location>
        <begin position="447"/>
        <end position="466"/>
    </location>
</feature>
<dbReference type="Pfam" id="PF10165">
    <property type="entry name" value="Ric8"/>
    <property type="match status" value="1"/>
</dbReference>
<name>A0AAN8S272_POLSC</name>
<keyword evidence="5" id="KW-0143">Chaperone</keyword>
<dbReference type="InterPro" id="IPR016024">
    <property type="entry name" value="ARM-type_fold"/>
</dbReference>
<evidence type="ECO:0000313" key="8">
    <source>
        <dbReference type="Proteomes" id="UP001372834"/>
    </source>
</evidence>
<comment type="subcellular location">
    <subcellularLocation>
        <location evidence="1">Cytoplasm</location>
        <location evidence="1">Cell cortex</location>
    </subcellularLocation>
</comment>
<dbReference type="EMBL" id="JAWJWE010000037">
    <property type="protein sequence ID" value="KAK6626153.1"/>
    <property type="molecule type" value="Genomic_DNA"/>
</dbReference>